<sequence length="251" mass="27725">MTVTVLGIDVDDELVTRWRGWLMPERQPFVVPMALARQRGWADDRAALAFELVDTFELYAVMPDQAIVLLDRATVQELPAEVRRAQPAPHRWPTSDTAADTTRTLRYMERGRVLSRHREVTEVQWRDAAALAGARSLAGTFVGGSGPNCFGAVMAAAGIPGAAEEWMQLPPFEDWLAASTRPGGRDEDAGTVLLWRDTDGAPAHSAVTLGNGWVLNKASQGWMSPVQVLAVRNVISRSRFRGLRLERRLLV</sequence>
<evidence type="ECO:0008006" key="3">
    <source>
        <dbReference type="Google" id="ProtNLM"/>
    </source>
</evidence>
<dbReference type="RefSeq" id="WP_275278451.1">
    <property type="nucleotide sequence ID" value="NZ_CP119108.1"/>
</dbReference>
<accession>A0ABY8C1A1</accession>
<reference evidence="1 2" key="1">
    <citation type="submission" date="2023-03" db="EMBL/GenBank/DDBJ databases">
        <title>Genome sequence of Microbacterium sp. KACC 23027.</title>
        <authorList>
            <person name="Kim S."/>
            <person name="Heo J."/>
            <person name="Kwon S.-W."/>
        </authorList>
    </citation>
    <scope>NUCLEOTIDE SEQUENCE [LARGE SCALE GENOMIC DNA]</scope>
    <source>
        <strain evidence="1 2">KACC 23027</strain>
    </source>
</reference>
<dbReference type="Proteomes" id="UP001214553">
    <property type="component" value="Chromosome"/>
</dbReference>
<keyword evidence="2" id="KW-1185">Reference proteome</keyword>
<organism evidence="1 2">
    <name type="scientific">Microbacterium horticulturae</name>
    <dbReference type="NCBI Taxonomy" id="3028316"/>
    <lineage>
        <taxon>Bacteria</taxon>
        <taxon>Bacillati</taxon>
        <taxon>Actinomycetota</taxon>
        <taxon>Actinomycetes</taxon>
        <taxon>Micrococcales</taxon>
        <taxon>Microbacteriaceae</taxon>
        <taxon>Microbacterium</taxon>
    </lineage>
</organism>
<evidence type="ECO:0000313" key="2">
    <source>
        <dbReference type="Proteomes" id="UP001214553"/>
    </source>
</evidence>
<protein>
    <recommendedName>
        <fullName evidence="3">NlpC/P60 family protein</fullName>
    </recommendedName>
</protein>
<name>A0ABY8C1A1_9MICO</name>
<gene>
    <name evidence="1" type="ORF">PU630_00770</name>
</gene>
<proteinExistence type="predicted"/>
<dbReference type="EMBL" id="CP119108">
    <property type="protein sequence ID" value="WEG09127.1"/>
    <property type="molecule type" value="Genomic_DNA"/>
</dbReference>
<evidence type="ECO:0000313" key="1">
    <source>
        <dbReference type="EMBL" id="WEG09127.1"/>
    </source>
</evidence>